<comment type="caution">
    <text evidence="2">The sequence shown here is derived from an EMBL/GenBank/DDBJ whole genome shotgun (WGS) entry which is preliminary data.</text>
</comment>
<evidence type="ECO:0000313" key="3">
    <source>
        <dbReference type="Proteomes" id="UP001589828"/>
    </source>
</evidence>
<proteinExistence type="predicted"/>
<organism evidence="2 3">
    <name type="scientific">Mucilaginibacter angelicae</name>
    <dbReference type="NCBI Taxonomy" id="869718"/>
    <lineage>
        <taxon>Bacteria</taxon>
        <taxon>Pseudomonadati</taxon>
        <taxon>Bacteroidota</taxon>
        <taxon>Sphingobacteriia</taxon>
        <taxon>Sphingobacteriales</taxon>
        <taxon>Sphingobacteriaceae</taxon>
        <taxon>Mucilaginibacter</taxon>
    </lineage>
</organism>
<accession>A0ABV6LG27</accession>
<keyword evidence="1" id="KW-0812">Transmembrane</keyword>
<name>A0ABV6LG27_9SPHI</name>
<keyword evidence="1" id="KW-1133">Transmembrane helix</keyword>
<feature type="transmembrane region" description="Helical" evidence="1">
    <location>
        <begin position="150"/>
        <end position="168"/>
    </location>
</feature>
<dbReference type="RefSeq" id="WP_377026140.1">
    <property type="nucleotide sequence ID" value="NZ_JBHLTS010000078.1"/>
</dbReference>
<keyword evidence="1" id="KW-0472">Membrane</keyword>
<feature type="transmembrane region" description="Helical" evidence="1">
    <location>
        <begin position="48"/>
        <end position="67"/>
    </location>
</feature>
<dbReference type="EMBL" id="JBHLTS010000078">
    <property type="protein sequence ID" value="MFC0518421.1"/>
    <property type="molecule type" value="Genomic_DNA"/>
</dbReference>
<gene>
    <name evidence="2" type="ORF">ACFFGT_29675</name>
</gene>
<dbReference type="Proteomes" id="UP001589828">
    <property type="component" value="Unassembled WGS sequence"/>
</dbReference>
<keyword evidence="3" id="KW-1185">Reference proteome</keyword>
<evidence type="ECO:0000256" key="1">
    <source>
        <dbReference type="SAM" id="Phobius"/>
    </source>
</evidence>
<feature type="transmembrane region" description="Helical" evidence="1">
    <location>
        <begin position="174"/>
        <end position="195"/>
    </location>
</feature>
<protein>
    <submittedName>
        <fullName evidence="2">Uncharacterized protein</fullName>
    </submittedName>
</protein>
<sequence length="197" mass="22356">MMYFVDKTYFEMIYNPEGGFIGYISVLLLTVIFGVVIIYLIRLSRYRNIRFSVVLALTGILSLFFAAETMSDLPNLFHTSTHNIFKANNTAIWTNVNRVIKINAAGKIAFCWVMIAIGAFYFLILPFIYRGNFNAKRFADKTGIPIPHRNHIIAMIILTVLAVLFSSATNSGVLQLNLSAIFLLILLYPENIGVFRR</sequence>
<feature type="transmembrane region" description="Helical" evidence="1">
    <location>
        <begin position="104"/>
        <end position="129"/>
    </location>
</feature>
<feature type="transmembrane region" description="Helical" evidence="1">
    <location>
        <begin position="20"/>
        <end position="41"/>
    </location>
</feature>
<evidence type="ECO:0000313" key="2">
    <source>
        <dbReference type="EMBL" id="MFC0518421.1"/>
    </source>
</evidence>
<reference evidence="2 3" key="1">
    <citation type="submission" date="2024-09" db="EMBL/GenBank/DDBJ databases">
        <authorList>
            <person name="Sun Q."/>
            <person name="Mori K."/>
        </authorList>
    </citation>
    <scope>NUCLEOTIDE SEQUENCE [LARGE SCALE GENOMIC DNA]</scope>
    <source>
        <strain evidence="2 3">NCAIM B.02415</strain>
    </source>
</reference>